<proteinExistence type="predicted"/>
<dbReference type="Proteomes" id="UP000324159">
    <property type="component" value="Unassembled WGS sequence"/>
</dbReference>
<dbReference type="EMBL" id="VNIB01000012">
    <property type="protein sequence ID" value="TYO96829.1"/>
    <property type="molecule type" value="Genomic_DNA"/>
</dbReference>
<gene>
    <name evidence="2" type="ORF">EDC39_112117</name>
</gene>
<feature type="domain" description="Pyridoxamine 5'-phosphate oxidase N-terminal" evidence="1">
    <location>
        <begin position="12"/>
        <end position="127"/>
    </location>
</feature>
<sequence>MNRKELMALFNNPTRLGTLATADSSGKVDNAVFSALQMVDENTVMMAIGDNRSYANLRENPRAAFVFFHPAPDPYAWQGGRVYMSVVKADESGPVFDQMVGTVRQMAGDRAADNIKAVLTFAIDEVRPLIDSGK</sequence>
<protein>
    <submittedName>
        <fullName evidence="2">Pyridoxamine 5'-phosphate oxidase</fullName>
    </submittedName>
</protein>
<evidence type="ECO:0000259" key="1">
    <source>
        <dbReference type="Pfam" id="PF01243"/>
    </source>
</evidence>
<organism evidence="2 3">
    <name type="scientific">Geothermobacter ehrlichii</name>
    <dbReference type="NCBI Taxonomy" id="213224"/>
    <lineage>
        <taxon>Bacteria</taxon>
        <taxon>Pseudomonadati</taxon>
        <taxon>Thermodesulfobacteriota</taxon>
        <taxon>Desulfuromonadia</taxon>
        <taxon>Desulfuromonadales</taxon>
        <taxon>Geothermobacteraceae</taxon>
        <taxon>Geothermobacter</taxon>
    </lineage>
</organism>
<dbReference type="OrthoDB" id="5396728at2"/>
<dbReference type="RefSeq" id="WP_148896670.1">
    <property type="nucleotide sequence ID" value="NZ_VNIB01000012.1"/>
</dbReference>
<comment type="caution">
    <text evidence="2">The sequence shown here is derived from an EMBL/GenBank/DDBJ whole genome shotgun (WGS) entry which is preliminary data.</text>
</comment>
<dbReference type="PANTHER" id="PTHR40660:SF1">
    <property type="entry name" value="5'-PHOSPHATE OXIDASE PUTATIVE DOMAIN-CONTAINING PROTEIN-RELATED"/>
    <property type="match status" value="1"/>
</dbReference>
<name>A0A5D3WHW6_9BACT</name>
<dbReference type="InterPro" id="IPR011576">
    <property type="entry name" value="Pyridox_Oxase_N"/>
</dbReference>
<dbReference type="InterPro" id="IPR012349">
    <property type="entry name" value="Split_barrel_FMN-bd"/>
</dbReference>
<evidence type="ECO:0000313" key="2">
    <source>
        <dbReference type="EMBL" id="TYO96829.1"/>
    </source>
</evidence>
<accession>A0A5D3WHW6</accession>
<dbReference type="AlphaFoldDB" id="A0A5D3WHW6"/>
<keyword evidence="3" id="KW-1185">Reference proteome</keyword>
<dbReference type="Pfam" id="PF01243">
    <property type="entry name" value="PNPOx_N"/>
    <property type="match status" value="1"/>
</dbReference>
<evidence type="ECO:0000313" key="3">
    <source>
        <dbReference type="Proteomes" id="UP000324159"/>
    </source>
</evidence>
<reference evidence="2 3" key="1">
    <citation type="submission" date="2019-07" db="EMBL/GenBank/DDBJ databases">
        <title>Genomic Encyclopedia of Type Strains, Phase IV (KMG-IV): sequencing the most valuable type-strain genomes for metagenomic binning, comparative biology and taxonomic classification.</title>
        <authorList>
            <person name="Goeker M."/>
        </authorList>
    </citation>
    <scope>NUCLEOTIDE SEQUENCE [LARGE SCALE GENOMIC DNA]</scope>
    <source>
        <strain evidence="2 3">SS015</strain>
    </source>
</reference>
<dbReference type="Gene3D" id="2.30.110.10">
    <property type="entry name" value="Electron Transport, Fmn-binding Protein, Chain A"/>
    <property type="match status" value="1"/>
</dbReference>
<dbReference type="PANTHER" id="PTHR40660">
    <property type="entry name" value="5'-PHOSPHATE OXIDASE PUTATIVE DOMAIN-CONTAINING PROTEIN-RELATED"/>
    <property type="match status" value="1"/>
</dbReference>
<dbReference type="SUPFAM" id="SSF50475">
    <property type="entry name" value="FMN-binding split barrel"/>
    <property type="match status" value="1"/>
</dbReference>